<name>A0AAE0F511_9CHLO</name>
<comment type="caution">
    <text evidence="1">The sequence shown here is derived from an EMBL/GenBank/DDBJ whole genome shotgun (WGS) entry which is preliminary data.</text>
</comment>
<dbReference type="AlphaFoldDB" id="A0AAE0F511"/>
<evidence type="ECO:0000313" key="1">
    <source>
        <dbReference type="EMBL" id="KAK3252336.1"/>
    </source>
</evidence>
<evidence type="ECO:0000313" key="2">
    <source>
        <dbReference type="Proteomes" id="UP001190700"/>
    </source>
</evidence>
<gene>
    <name evidence="1" type="ORF">CYMTET_38370</name>
</gene>
<organism evidence="1 2">
    <name type="scientific">Cymbomonas tetramitiformis</name>
    <dbReference type="NCBI Taxonomy" id="36881"/>
    <lineage>
        <taxon>Eukaryota</taxon>
        <taxon>Viridiplantae</taxon>
        <taxon>Chlorophyta</taxon>
        <taxon>Pyramimonadophyceae</taxon>
        <taxon>Pyramimonadales</taxon>
        <taxon>Pyramimonadaceae</taxon>
        <taxon>Cymbomonas</taxon>
    </lineage>
</organism>
<protein>
    <submittedName>
        <fullName evidence="1">Uncharacterized protein</fullName>
    </submittedName>
</protein>
<sequence>MQFAAAVRGAVTSGIGLHSVAGDACGMRALAELQVELPSSVDKTGLAQELLRCDTALCDMQSCASQAIPDDKLKGLARLFDPRGDTCGLDALTYLACVLRVASLKCDAFSAVMPDSVATEHKIAFLLESIVNAETNTHRDGSRHVLNCVKNDTLQRVMQDWFTTMATRPDSVECARELLMLSVAITQSTNIENRLVTAALDRCRDLQKRNELHVLWERRRRNPRIGCAHEGACGHGLRRAARERLTAPVPDDLYQIAMEYLIASRAAPAMWGRDLTEDALRRSALAFKRNPASNVVARVAPELANAIRGRSRSLVEGAHSDAGGALAWELGLLVLAYDCDQAARAEWLSSYFVDGDLEPEHGLERLRRFRTSSPRHAPLLLQLQGAWYLCDARSDACVRMPDAWCAMHEWCRTVLHDLHGMPRRGVDLSAHLRSVLPIQV</sequence>
<reference evidence="1 2" key="1">
    <citation type="journal article" date="2015" name="Genome Biol. Evol.">
        <title>Comparative Genomics of a Bacterivorous Green Alga Reveals Evolutionary Causalities and Consequences of Phago-Mixotrophic Mode of Nutrition.</title>
        <authorList>
            <person name="Burns J.A."/>
            <person name="Paasch A."/>
            <person name="Narechania A."/>
            <person name="Kim E."/>
        </authorList>
    </citation>
    <scope>NUCLEOTIDE SEQUENCE [LARGE SCALE GENOMIC DNA]</scope>
    <source>
        <strain evidence="1 2">PLY_AMNH</strain>
    </source>
</reference>
<keyword evidence="2" id="KW-1185">Reference proteome</keyword>
<accession>A0AAE0F511</accession>
<dbReference type="EMBL" id="LGRX02025473">
    <property type="protein sequence ID" value="KAK3252336.1"/>
    <property type="molecule type" value="Genomic_DNA"/>
</dbReference>
<proteinExistence type="predicted"/>
<dbReference type="Proteomes" id="UP001190700">
    <property type="component" value="Unassembled WGS sequence"/>
</dbReference>